<keyword evidence="2" id="KW-1185">Reference proteome</keyword>
<reference evidence="2" key="1">
    <citation type="journal article" date="2019" name="Int. J. Syst. Evol. Microbiol.">
        <title>The Global Catalogue of Microorganisms (GCM) 10K type strain sequencing project: providing services to taxonomists for standard genome sequencing and annotation.</title>
        <authorList>
            <consortium name="The Broad Institute Genomics Platform"/>
            <consortium name="The Broad Institute Genome Sequencing Center for Infectious Disease"/>
            <person name="Wu L."/>
            <person name="Ma J."/>
        </authorList>
    </citation>
    <scope>NUCLEOTIDE SEQUENCE [LARGE SCALE GENOMIC DNA]</scope>
    <source>
        <strain evidence="2">CCUG 62953</strain>
    </source>
</reference>
<dbReference type="EMBL" id="JBHTMU010000011">
    <property type="protein sequence ID" value="MFD1342426.1"/>
    <property type="molecule type" value="Genomic_DNA"/>
</dbReference>
<sequence>MEAQQDHIARWIEEIDEQVGELEAEKRMLIKLRGLLRGNLGVIKGSDVFSLKAAAKFEILARVAEYLYRPDPLLYGGATTKELFEVLCESAESSSSGGAKPARGRRGSRDEGAEASFLRLALTGKKVRYGTFRSILTRLRMDGRLYFDRETKRWRVTEEKIVVERPEGRDPDDEKT</sequence>
<accession>A0ABW3ZGX0</accession>
<name>A0ABW3ZGX0_9RHOB</name>
<dbReference type="Proteomes" id="UP001597135">
    <property type="component" value="Unassembled WGS sequence"/>
</dbReference>
<organism evidence="1 2">
    <name type="scientific">Litorisediminicola beolgyonensis</name>
    <dbReference type="NCBI Taxonomy" id="1173614"/>
    <lineage>
        <taxon>Bacteria</taxon>
        <taxon>Pseudomonadati</taxon>
        <taxon>Pseudomonadota</taxon>
        <taxon>Alphaproteobacteria</taxon>
        <taxon>Rhodobacterales</taxon>
        <taxon>Paracoccaceae</taxon>
        <taxon>Litorisediminicola</taxon>
    </lineage>
</organism>
<dbReference type="RefSeq" id="WP_386802487.1">
    <property type="nucleotide sequence ID" value="NZ_JBHTMU010000011.1"/>
</dbReference>
<gene>
    <name evidence="1" type="ORF">ACFQ4E_08355</name>
</gene>
<comment type="caution">
    <text evidence="1">The sequence shown here is derived from an EMBL/GenBank/DDBJ whole genome shotgun (WGS) entry which is preliminary data.</text>
</comment>
<evidence type="ECO:0000313" key="1">
    <source>
        <dbReference type="EMBL" id="MFD1342426.1"/>
    </source>
</evidence>
<proteinExistence type="predicted"/>
<evidence type="ECO:0000313" key="2">
    <source>
        <dbReference type="Proteomes" id="UP001597135"/>
    </source>
</evidence>
<protein>
    <submittedName>
        <fullName evidence="1">Uncharacterized protein</fullName>
    </submittedName>
</protein>